<comment type="caution">
    <text evidence="1">The sequence shown here is derived from an EMBL/GenBank/DDBJ whole genome shotgun (WGS) entry which is preliminary data.</text>
</comment>
<reference evidence="2" key="1">
    <citation type="journal article" date="2021" name="Microbiol. Resour. Announc.">
        <title>LGAAP: Leishmaniinae Genome Assembly and Annotation Pipeline.</title>
        <authorList>
            <person name="Almutairi H."/>
            <person name="Urbaniak M.D."/>
            <person name="Bates M.D."/>
            <person name="Jariyapan N."/>
            <person name="Kwakye-Nuako G."/>
            <person name="Thomaz-Soccol V."/>
            <person name="Al-Salem W.S."/>
            <person name="Dillon R.J."/>
            <person name="Bates P.A."/>
            <person name="Gatherer D."/>
        </authorList>
    </citation>
    <scope>NUCLEOTIDE SEQUENCE [LARGE SCALE GENOMIC DNA]</scope>
</reference>
<dbReference type="KEGG" id="loi:92356430"/>
<keyword evidence="2" id="KW-1185">Reference proteome</keyword>
<name>A0A836GTX6_9TRYP</name>
<dbReference type="Proteomes" id="UP000674143">
    <property type="component" value="Unassembled WGS sequence"/>
</dbReference>
<dbReference type="EMBL" id="JAFHLR010000036">
    <property type="protein sequence ID" value="KAG5464966.1"/>
    <property type="molecule type" value="Genomic_DNA"/>
</dbReference>
<gene>
    <name evidence="1" type="ORF">LSCM4_00414</name>
</gene>
<protein>
    <submittedName>
        <fullName evidence="1">Uncharacterized protein</fullName>
    </submittedName>
</protein>
<accession>A0A836GTX6</accession>
<sequence>MGPIRRSIEVFRSQTHSSGAPRVAQLPYPNPRRIPDLLSVMIGALHRRTGARTAALLQHRLLRTALKQCCAFSVTVADAWW</sequence>
<dbReference type="RefSeq" id="XP_067058597.1">
    <property type="nucleotide sequence ID" value="XM_067202496.1"/>
</dbReference>
<evidence type="ECO:0000313" key="2">
    <source>
        <dbReference type="Proteomes" id="UP000674143"/>
    </source>
</evidence>
<evidence type="ECO:0000313" key="1">
    <source>
        <dbReference type="EMBL" id="KAG5464966.1"/>
    </source>
</evidence>
<dbReference type="GeneID" id="92356430"/>
<organism evidence="1 2">
    <name type="scientific">Leishmania orientalis</name>
    <dbReference type="NCBI Taxonomy" id="2249476"/>
    <lineage>
        <taxon>Eukaryota</taxon>
        <taxon>Discoba</taxon>
        <taxon>Euglenozoa</taxon>
        <taxon>Kinetoplastea</taxon>
        <taxon>Metakinetoplastina</taxon>
        <taxon>Trypanosomatida</taxon>
        <taxon>Trypanosomatidae</taxon>
        <taxon>Leishmaniinae</taxon>
        <taxon>Leishmania</taxon>
    </lineage>
</organism>
<proteinExistence type="predicted"/>
<dbReference type="AlphaFoldDB" id="A0A836GTX6"/>
<reference evidence="2" key="2">
    <citation type="journal article" date="2021" name="Sci. Data">
        <title>Chromosome-scale genome sequencing, assembly and annotation of six genomes from subfamily Leishmaniinae.</title>
        <authorList>
            <person name="Almutairi H."/>
            <person name="Urbaniak M.D."/>
            <person name="Bates M.D."/>
            <person name="Jariyapan N."/>
            <person name="Kwakye-Nuako G."/>
            <person name="Thomaz Soccol V."/>
            <person name="Al-Salem W.S."/>
            <person name="Dillon R.J."/>
            <person name="Bates P.A."/>
            <person name="Gatherer D."/>
        </authorList>
    </citation>
    <scope>NUCLEOTIDE SEQUENCE [LARGE SCALE GENOMIC DNA]</scope>
</reference>